<evidence type="ECO:0000313" key="4">
    <source>
        <dbReference type="Proteomes" id="UP000494256"/>
    </source>
</evidence>
<keyword evidence="3" id="KW-1185">Reference proteome</keyword>
<accession>A0A8S1AI30</accession>
<gene>
    <name evidence="1" type="ORF">APLA_LOCUS10529</name>
    <name evidence="2" type="ORF">APLA_LOCUS12788</name>
</gene>
<evidence type="ECO:0000313" key="3">
    <source>
        <dbReference type="Proteomes" id="UP000494106"/>
    </source>
</evidence>
<dbReference type="AlphaFoldDB" id="A0A8S1AI30"/>
<dbReference type="EMBL" id="CADEBC010000525">
    <property type="protein sequence ID" value="CAB3245645.1"/>
    <property type="molecule type" value="Genomic_DNA"/>
</dbReference>
<dbReference type="Proteomes" id="UP000494106">
    <property type="component" value="Unassembled WGS sequence"/>
</dbReference>
<comment type="caution">
    <text evidence="1">The sequence shown here is derived from an EMBL/GenBank/DDBJ whole genome shotgun (WGS) entry which is preliminary data.</text>
</comment>
<protein>
    <submittedName>
        <fullName evidence="1">Uncharacterized protein</fullName>
    </submittedName>
</protein>
<evidence type="ECO:0000313" key="2">
    <source>
        <dbReference type="EMBL" id="CAB3249296.1"/>
    </source>
</evidence>
<proteinExistence type="predicted"/>
<dbReference type="EMBL" id="CADEBD010000344">
    <property type="protein sequence ID" value="CAB3249296.1"/>
    <property type="molecule type" value="Genomic_DNA"/>
</dbReference>
<dbReference type="OrthoDB" id="10341378at2759"/>
<organism evidence="1 3">
    <name type="scientific">Arctia plantaginis</name>
    <name type="common">Wood tiger moth</name>
    <name type="synonym">Phalaena plantaginis</name>
    <dbReference type="NCBI Taxonomy" id="874455"/>
    <lineage>
        <taxon>Eukaryota</taxon>
        <taxon>Metazoa</taxon>
        <taxon>Ecdysozoa</taxon>
        <taxon>Arthropoda</taxon>
        <taxon>Hexapoda</taxon>
        <taxon>Insecta</taxon>
        <taxon>Pterygota</taxon>
        <taxon>Neoptera</taxon>
        <taxon>Endopterygota</taxon>
        <taxon>Lepidoptera</taxon>
        <taxon>Glossata</taxon>
        <taxon>Ditrysia</taxon>
        <taxon>Noctuoidea</taxon>
        <taxon>Erebidae</taxon>
        <taxon>Arctiinae</taxon>
        <taxon>Arctia</taxon>
    </lineage>
</organism>
<name>A0A8S1AI30_ARCPL</name>
<sequence>MKFVFCVALADCSSAKRINDFSSLHYTNIKEEGKAHPLKSLENWDSNVVIAWSEQKQPPITPANRFKGKYTVRERPPATVKWPSTSKYP</sequence>
<dbReference type="Proteomes" id="UP000494256">
    <property type="component" value="Unassembled WGS sequence"/>
</dbReference>
<evidence type="ECO:0000313" key="1">
    <source>
        <dbReference type="EMBL" id="CAB3245645.1"/>
    </source>
</evidence>
<reference evidence="3 4" key="1">
    <citation type="submission" date="2020-04" db="EMBL/GenBank/DDBJ databases">
        <authorList>
            <person name="Wallbank WR R."/>
            <person name="Pardo Diaz C."/>
            <person name="Kozak K."/>
            <person name="Martin S."/>
            <person name="Jiggins C."/>
            <person name="Moest M."/>
            <person name="Warren A I."/>
            <person name="Byers J.R.P. K."/>
            <person name="Montejo-Kovacevich G."/>
            <person name="Yen C E."/>
        </authorList>
    </citation>
    <scope>NUCLEOTIDE SEQUENCE [LARGE SCALE GENOMIC DNA]</scope>
</reference>